<dbReference type="InterPro" id="IPR050708">
    <property type="entry name" value="T6SS_VgrG/RHS"/>
</dbReference>
<evidence type="ECO:0000313" key="1">
    <source>
        <dbReference type="EMBL" id="TJZ77320.1"/>
    </source>
</evidence>
<dbReference type="InterPro" id="IPR022385">
    <property type="entry name" value="Rhs_assc_core"/>
</dbReference>
<evidence type="ECO:0000313" key="2">
    <source>
        <dbReference type="Proteomes" id="UP000310016"/>
    </source>
</evidence>
<accession>A0A4U0Q8S5</accession>
<gene>
    <name evidence="1" type="ORF">FAZ21_02960</name>
</gene>
<dbReference type="Gene3D" id="2.180.10.10">
    <property type="entry name" value="RHS repeat-associated core"/>
    <property type="match status" value="1"/>
</dbReference>
<dbReference type="OrthoDB" id="8596388at2"/>
<organism evidence="1 2">
    <name type="scientific">Chitiniphilus eburneus</name>
    <dbReference type="NCBI Taxonomy" id="2571148"/>
    <lineage>
        <taxon>Bacteria</taxon>
        <taxon>Pseudomonadati</taxon>
        <taxon>Pseudomonadota</taxon>
        <taxon>Betaproteobacteria</taxon>
        <taxon>Neisseriales</taxon>
        <taxon>Chitinibacteraceae</taxon>
        <taxon>Chitiniphilus</taxon>
    </lineage>
</organism>
<proteinExistence type="predicted"/>
<dbReference type="EMBL" id="SUMF01000002">
    <property type="protein sequence ID" value="TJZ77320.1"/>
    <property type="molecule type" value="Genomic_DNA"/>
</dbReference>
<dbReference type="AlphaFoldDB" id="A0A4U0Q8S5"/>
<dbReference type="PANTHER" id="PTHR32305">
    <property type="match status" value="1"/>
</dbReference>
<reference evidence="1 2" key="1">
    <citation type="submission" date="2019-04" db="EMBL/GenBank/DDBJ databases">
        <title>Chitiniphilus eburnea sp. nov., a novel chitinolytic bacterium isolated from aquaculture sludge.</title>
        <authorList>
            <person name="Sheng M."/>
        </authorList>
    </citation>
    <scope>NUCLEOTIDE SEQUENCE [LARGE SCALE GENOMIC DNA]</scope>
    <source>
        <strain evidence="1 2">HX-2-15</strain>
    </source>
</reference>
<dbReference type="PANTHER" id="PTHR32305:SF15">
    <property type="entry name" value="PROTEIN RHSA-RELATED"/>
    <property type="match status" value="1"/>
</dbReference>
<protein>
    <submittedName>
        <fullName evidence="1">RHS repeat-associated core domain-containing protein</fullName>
    </submittedName>
</protein>
<dbReference type="Proteomes" id="UP000310016">
    <property type="component" value="Unassembled WGS sequence"/>
</dbReference>
<name>A0A4U0Q8S5_9NEIS</name>
<keyword evidence="2" id="KW-1185">Reference proteome</keyword>
<sequence>MPGQRVRKTSATSTTFFIYDEQDQLLAEYESTGQARLDTIWLDNIPVAVVQAATPAPKLYYAWSDHLGTPRQLSNPADNKIVWEWAISEPFGHSTANADPDGDGQQLVYNLRFPGQYFDAETGRYYNYFRDYDPRIGRYIQSDPIGLAGGINTYGYVENDPLGDKDALGLSGASPTLCEAAPNHPVCKTKPGNICRLRPDACREQPSVAENAYCYIGAPTIGISADFVSIAASPTGFGAIIMQGVSGANAAASACICEPGTSTYTSAAGALAKGNLGKFISGADIITTIYDSLKPQ</sequence>
<comment type="caution">
    <text evidence="1">The sequence shown here is derived from an EMBL/GenBank/DDBJ whole genome shotgun (WGS) entry which is preliminary data.</text>
</comment>
<dbReference type="NCBIfam" id="TIGR03696">
    <property type="entry name" value="Rhs_assc_core"/>
    <property type="match status" value="1"/>
</dbReference>